<name>A0A9Q1FC22_SYNKA</name>
<dbReference type="GO" id="GO:0006915">
    <property type="term" value="P:apoptotic process"/>
    <property type="evidence" value="ECO:0007669"/>
    <property type="project" value="UniProtKB-KW"/>
</dbReference>
<evidence type="ECO:0000256" key="5">
    <source>
        <dbReference type="ARBA" id="ARBA00023180"/>
    </source>
</evidence>
<dbReference type="PANTHER" id="PTHR23097">
    <property type="entry name" value="TUMOR NECROSIS FACTOR RECEPTOR SUPERFAMILY MEMBER"/>
    <property type="match status" value="1"/>
</dbReference>
<dbReference type="AlphaFoldDB" id="A0A9Q1FC22"/>
<evidence type="ECO:0000256" key="1">
    <source>
        <dbReference type="ARBA" id="ARBA00022703"/>
    </source>
</evidence>
<evidence type="ECO:0000256" key="4">
    <source>
        <dbReference type="ARBA" id="ARBA00023157"/>
    </source>
</evidence>
<evidence type="ECO:0000256" key="6">
    <source>
        <dbReference type="SAM" id="Phobius"/>
    </source>
</evidence>
<keyword evidence="1" id="KW-0053">Apoptosis</keyword>
<sequence length="178" mass="20502">MSQQEGRLFHIVMQSMSGVLLTLFFSPFFALSHSLQCDDATQRMEGERCCNKCQPGERVVERCSASGPTRCVPCGPGYYSNKYNVEWSCHKCKDCSMIRPASSTWSTQYVIIVCCCALLTFVILVSRNKNVLRWNWWTTKGFRVKEEAPEPHQCSEEEGKMPVQEVCEKLQREENVFY</sequence>
<keyword evidence="8" id="KW-1185">Reference proteome</keyword>
<dbReference type="InterPro" id="IPR052459">
    <property type="entry name" value="TNFRSF_decoy_receptor"/>
</dbReference>
<dbReference type="SUPFAM" id="SSF57586">
    <property type="entry name" value="TNF receptor-like"/>
    <property type="match status" value="1"/>
</dbReference>
<comment type="caution">
    <text evidence="7">The sequence shown here is derived from an EMBL/GenBank/DDBJ whole genome shotgun (WGS) entry which is preliminary data.</text>
</comment>
<dbReference type="Proteomes" id="UP001152622">
    <property type="component" value="Chromosome 7"/>
</dbReference>
<gene>
    <name evidence="7" type="ORF">SKAU_G00225330</name>
</gene>
<dbReference type="PANTHER" id="PTHR23097:SF181">
    <property type="entry name" value="CASPASE-8-LIKE"/>
    <property type="match status" value="1"/>
</dbReference>
<dbReference type="Gene3D" id="2.10.50.10">
    <property type="entry name" value="Tumor Necrosis Factor Receptor, subunit A, domain 2"/>
    <property type="match status" value="1"/>
</dbReference>
<proteinExistence type="predicted"/>
<evidence type="ECO:0000313" key="8">
    <source>
        <dbReference type="Proteomes" id="UP001152622"/>
    </source>
</evidence>
<keyword evidence="5" id="KW-0325">Glycoprotein</keyword>
<dbReference type="OrthoDB" id="9950067at2759"/>
<keyword evidence="2" id="KW-0732">Signal</keyword>
<feature type="transmembrane region" description="Helical" evidence="6">
    <location>
        <begin position="106"/>
        <end position="125"/>
    </location>
</feature>
<accession>A0A9Q1FC22</accession>
<evidence type="ECO:0000256" key="3">
    <source>
        <dbReference type="ARBA" id="ARBA00022737"/>
    </source>
</evidence>
<keyword evidence="6" id="KW-0812">Transmembrane</keyword>
<evidence type="ECO:0000313" key="7">
    <source>
        <dbReference type="EMBL" id="KAJ8354966.1"/>
    </source>
</evidence>
<keyword evidence="4" id="KW-1015">Disulfide bond</keyword>
<keyword evidence="3" id="KW-0677">Repeat</keyword>
<keyword evidence="6" id="KW-0472">Membrane</keyword>
<reference evidence="7" key="1">
    <citation type="journal article" date="2023" name="Science">
        <title>Genome structures resolve the early diversification of teleost fishes.</title>
        <authorList>
            <person name="Parey E."/>
            <person name="Louis A."/>
            <person name="Montfort J."/>
            <person name="Bouchez O."/>
            <person name="Roques C."/>
            <person name="Iampietro C."/>
            <person name="Lluch J."/>
            <person name="Castinel A."/>
            <person name="Donnadieu C."/>
            <person name="Desvignes T."/>
            <person name="Floi Bucao C."/>
            <person name="Jouanno E."/>
            <person name="Wen M."/>
            <person name="Mejri S."/>
            <person name="Dirks R."/>
            <person name="Jansen H."/>
            <person name="Henkel C."/>
            <person name="Chen W.J."/>
            <person name="Zahm M."/>
            <person name="Cabau C."/>
            <person name="Klopp C."/>
            <person name="Thompson A.W."/>
            <person name="Robinson-Rechavi M."/>
            <person name="Braasch I."/>
            <person name="Lecointre G."/>
            <person name="Bobe J."/>
            <person name="Postlethwait J.H."/>
            <person name="Berthelot C."/>
            <person name="Roest Crollius H."/>
            <person name="Guiguen Y."/>
        </authorList>
    </citation>
    <scope>NUCLEOTIDE SEQUENCE</scope>
    <source>
        <strain evidence="7">WJC10195</strain>
    </source>
</reference>
<dbReference type="EMBL" id="JAINUF010000007">
    <property type="protein sequence ID" value="KAJ8354966.1"/>
    <property type="molecule type" value="Genomic_DNA"/>
</dbReference>
<organism evidence="7 8">
    <name type="scientific">Synaphobranchus kaupii</name>
    <name type="common">Kaup's arrowtooth eel</name>
    <dbReference type="NCBI Taxonomy" id="118154"/>
    <lineage>
        <taxon>Eukaryota</taxon>
        <taxon>Metazoa</taxon>
        <taxon>Chordata</taxon>
        <taxon>Craniata</taxon>
        <taxon>Vertebrata</taxon>
        <taxon>Euteleostomi</taxon>
        <taxon>Actinopterygii</taxon>
        <taxon>Neopterygii</taxon>
        <taxon>Teleostei</taxon>
        <taxon>Anguilliformes</taxon>
        <taxon>Synaphobranchidae</taxon>
        <taxon>Synaphobranchus</taxon>
    </lineage>
</organism>
<protein>
    <submittedName>
        <fullName evidence="7">Uncharacterized protein</fullName>
    </submittedName>
</protein>
<evidence type="ECO:0000256" key="2">
    <source>
        <dbReference type="ARBA" id="ARBA00022729"/>
    </source>
</evidence>
<keyword evidence="6" id="KW-1133">Transmembrane helix</keyword>